<name>A0ACC4CM23_POPAL</name>
<dbReference type="Proteomes" id="UP000309997">
    <property type="component" value="Unassembled WGS sequence"/>
</dbReference>
<organism evidence="1 2">
    <name type="scientific">Populus alba</name>
    <name type="common">White poplar</name>
    <dbReference type="NCBI Taxonomy" id="43335"/>
    <lineage>
        <taxon>Eukaryota</taxon>
        <taxon>Viridiplantae</taxon>
        <taxon>Streptophyta</taxon>
        <taxon>Embryophyta</taxon>
        <taxon>Tracheophyta</taxon>
        <taxon>Spermatophyta</taxon>
        <taxon>Magnoliopsida</taxon>
        <taxon>eudicotyledons</taxon>
        <taxon>Gunneridae</taxon>
        <taxon>Pentapetalae</taxon>
        <taxon>rosids</taxon>
        <taxon>fabids</taxon>
        <taxon>Malpighiales</taxon>
        <taxon>Salicaceae</taxon>
        <taxon>Saliceae</taxon>
        <taxon>Populus</taxon>
    </lineage>
</organism>
<gene>
    <name evidence="1" type="ORF">D5086_006972</name>
</gene>
<accession>A0ACC4CM23</accession>
<reference evidence="1 2" key="1">
    <citation type="journal article" date="2024" name="Plant Biotechnol. J.">
        <title>Genome and CRISPR/Cas9 system of a widespread forest tree (Populus alba) in the world.</title>
        <authorList>
            <person name="Liu Y.J."/>
            <person name="Jiang P.F."/>
            <person name="Han X.M."/>
            <person name="Li X.Y."/>
            <person name="Wang H.M."/>
            <person name="Wang Y.J."/>
            <person name="Wang X.X."/>
            <person name="Zeng Q.Y."/>
        </authorList>
    </citation>
    <scope>NUCLEOTIDE SEQUENCE [LARGE SCALE GENOMIC DNA]</scope>
    <source>
        <strain evidence="2">cv. PAL-ZL1</strain>
    </source>
</reference>
<evidence type="ECO:0000313" key="1">
    <source>
        <dbReference type="EMBL" id="KAL3599054.1"/>
    </source>
</evidence>
<keyword evidence="2" id="KW-1185">Reference proteome</keyword>
<protein>
    <submittedName>
        <fullName evidence="1">Uncharacterized protein</fullName>
    </submittedName>
</protein>
<dbReference type="EMBL" id="RCHU02000003">
    <property type="protein sequence ID" value="KAL3599054.1"/>
    <property type="molecule type" value="Genomic_DNA"/>
</dbReference>
<proteinExistence type="predicted"/>
<comment type="caution">
    <text evidence="1">The sequence shown here is derived from an EMBL/GenBank/DDBJ whole genome shotgun (WGS) entry which is preliminary data.</text>
</comment>
<evidence type="ECO:0000313" key="2">
    <source>
        <dbReference type="Proteomes" id="UP000309997"/>
    </source>
</evidence>
<sequence length="952" mass="107755">MMSNLKLVVEVVSAHNLLPKDEHGSSSAFVELCFDGQRFRTTIKEKDPNPVWSECFYFNIADPSNLHYLTLDAHVYNNIRATNSRYFLGKVCLTGNSFVPYSDAVVLHYPLEKRGIFSRVRGELGLKVYITDDASIKSSTPLPAVESLPTKDTGLTHAVAPMGDPMTNTVSHKRVERHTFHHLPNPNHQQQQHQNHSSAPSITHHVPKYVADEMKAAETQPPKLVRMHSASSSQPVDHALKETSPFLGGGRVVGGRVIRGDKTASTYDLVERMYFLYVRVVKARDLPAMDVTGSLDPFVEDKDLVKDDFVGVIRFDINEVPLRVPPDSPLAPECQLGEKGSNGKDLKIGKVRIRISTLETGRVYTHSYPLLVLHPTGVKKMGELHLAIRFTCISFANMLYQYSRPLLPKMHYIRPFNVMQLDMLRHQAVNIVALRLGRAEPPLRKEVVEYMSDVDSHLWSMRRSKANFLRLMTVFSGLFTAGKWFEDICTWKNPITTVLVHVLYLMLACFPELILPTVFLYMFLIGIWNYRYRPRYPPHMNTKISQAEAVHPDELDEEFDTFPTSRSPELVGMRYDRLRSVAGRIQTVIGDIATQGERFQALLSWRDPRATAIFVIFCLVAALVLFVTPLQVIAALAGFYMMRHPRFRYRTPSVPINFFRRLPARTDTYYQYPWQIPEDHGKDSGFIDQEEARQMKVNAVERLSSISAREREDTRRYVVYEVLPELVCGDSSSRFEDAISITSSFNSKQTLLPSLHNSLVSLHSQSIKAGVSRRLLGSVRFNHSMASQSSPQSAHDFTVKDAKGNDVDLSIYKGKVLLIVNVASQCGLTDSNYTELTQLYAKYKDQGLEILAFPCNQFGSQEPGSSEEIVEFACTRFKAEYPIFDKVEVNGNNAAPIYKYLKSSKGGLFGDNIKWNFSKFLVDKEGKVVDRYAPTTSPLSIEKEVKKLLGIA</sequence>